<gene>
    <name evidence="2" type="ORF">DFH08DRAFT_945808</name>
</gene>
<dbReference type="Proteomes" id="UP001218218">
    <property type="component" value="Unassembled WGS sequence"/>
</dbReference>
<proteinExistence type="predicted"/>
<evidence type="ECO:0000313" key="3">
    <source>
        <dbReference type="Proteomes" id="UP001218218"/>
    </source>
</evidence>
<dbReference type="AlphaFoldDB" id="A0AAD6YZN5"/>
<feature type="region of interest" description="Disordered" evidence="1">
    <location>
        <begin position="1"/>
        <end position="45"/>
    </location>
</feature>
<dbReference type="EMBL" id="JARIHO010000120">
    <property type="protein sequence ID" value="KAJ7302159.1"/>
    <property type="molecule type" value="Genomic_DNA"/>
</dbReference>
<evidence type="ECO:0000256" key="1">
    <source>
        <dbReference type="SAM" id="MobiDB-lite"/>
    </source>
</evidence>
<sequence>MGRTGRTERRRKDRGREGGGMEVVGSLSESQKEISARAGRNGMAEREVQVREWQGEYHGGRTRAKPTSSIQAEFAPARRGSTRVVDSSAQKHCICISLQHRTDSPLSVDVAGDHALHPLPGTPAAADTDCGRGSAPITVIADAPSVPSTSKETTVGGAPGNASAIRSTRAPRAVLLLICLHPAARPVCGVPIRPSTSKRKITRNRYAPRPPTTTFSGFAIVHRDRGLRAWNRKDENTSASRFTRQLRWGVGTRGCERYLRDTRVRASSEASAAQRFVKRSGIEESIIIANVRCVPPESEGDDPRRGRQATRRVVLRVYAPFHRDQSTEWTKKTKWNENTPYLLVVVRSSKWKSSPTANPWWKRVHSRRTRKRVTIKDIIAEGVDWRVGSLEQDVDRTERSNESRMKGSK</sequence>
<feature type="compositionally biased region" description="Basic and acidic residues" evidence="1">
    <location>
        <begin position="393"/>
        <end position="409"/>
    </location>
</feature>
<comment type="caution">
    <text evidence="2">The sequence shown here is derived from an EMBL/GenBank/DDBJ whole genome shotgun (WGS) entry which is preliminary data.</text>
</comment>
<keyword evidence="3" id="KW-1185">Reference proteome</keyword>
<protein>
    <submittedName>
        <fullName evidence="2">Uncharacterized protein</fullName>
    </submittedName>
</protein>
<evidence type="ECO:0000313" key="2">
    <source>
        <dbReference type="EMBL" id="KAJ7302159.1"/>
    </source>
</evidence>
<reference evidence="2" key="1">
    <citation type="submission" date="2023-03" db="EMBL/GenBank/DDBJ databases">
        <title>Massive genome expansion in bonnet fungi (Mycena s.s.) driven by repeated elements and novel gene families across ecological guilds.</title>
        <authorList>
            <consortium name="Lawrence Berkeley National Laboratory"/>
            <person name="Harder C.B."/>
            <person name="Miyauchi S."/>
            <person name="Viragh M."/>
            <person name="Kuo A."/>
            <person name="Thoen E."/>
            <person name="Andreopoulos B."/>
            <person name="Lu D."/>
            <person name="Skrede I."/>
            <person name="Drula E."/>
            <person name="Henrissat B."/>
            <person name="Morin E."/>
            <person name="Kohler A."/>
            <person name="Barry K."/>
            <person name="LaButti K."/>
            <person name="Morin E."/>
            <person name="Salamov A."/>
            <person name="Lipzen A."/>
            <person name="Mereny Z."/>
            <person name="Hegedus B."/>
            <person name="Baldrian P."/>
            <person name="Stursova M."/>
            <person name="Weitz H."/>
            <person name="Taylor A."/>
            <person name="Grigoriev I.V."/>
            <person name="Nagy L.G."/>
            <person name="Martin F."/>
            <person name="Kauserud H."/>
        </authorList>
    </citation>
    <scope>NUCLEOTIDE SEQUENCE</scope>
    <source>
        <strain evidence="2">CBHHK002</strain>
    </source>
</reference>
<accession>A0AAD6YZN5</accession>
<name>A0AAD6YZN5_9AGAR</name>
<feature type="region of interest" description="Disordered" evidence="1">
    <location>
        <begin position="390"/>
        <end position="409"/>
    </location>
</feature>
<organism evidence="2 3">
    <name type="scientific">Mycena albidolilacea</name>
    <dbReference type="NCBI Taxonomy" id="1033008"/>
    <lineage>
        <taxon>Eukaryota</taxon>
        <taxon>Fungi</taxon>
        <taxon>Dikarya</taxon>
        <taxon>Basidiomycota</taxon>
        <taxon>Agaricomycotina</taxon>
        <taxon>Agaricomycetes</taxon>
        <taxon>Agaricomycetidae</taxon>
        <taxon>Agaricales</taxon>
        <taxon>Marasmiineae</taxon>
        <taxon>Mycenaceae</taxon>
        <taxon>Mycena</taxon>
    </lineage>
</organism>